<dbReference type="InterPro" id="IPR036879">
    <property type="entry name" value="TF_MADSbox_sf"/>
</dbReference>
<evidence type="ECO:0000256" key="3">
    <source>
        <dbReference type="ARBA" id="ARBA00023125"/>
    </source>
</evidence>
<evidence type="ECO:0000313" key="9">
    <source>
        <dbReference type="Proteomes" id="UP001420932"/>
    </source>
</evidence>
<reference evidence="8 9" key="1">
    <citation type="submission" date="2024-01" db="EMBL/GenBank/DDBJ databases">
        <title>Genome assemblies of Stephania.</title>
        <authorList>
            <person name="Yang L."/>
        </authorList>
    </citation>
    <scope>NUCLEOTIDE SEQUENCE [LARGE SCALE GENOMIC DNA]</scope>
    <source>
        <strain evidence="8">YNDBR</strain>
        <tissue evidence="8">Leaf</tissue>
    </source>
</reference>
<accession>A0AAP0J9R0</accession>
<dbReference type="AlphaFoldDB" id="A0AAP0J9R0"/>
<dbReference type="EMBL" id="JBBNAF010000007">
    <property type="protein sequence ID" value="KAK9128882.1"/>
    <property type="molecule type" value="Genomic_DNA"/>
</dbReference>
<keyword evidence="3" id="KW-0238">DNA-binding</keyword>
<evidence type="ECO:0000256" key="1">
    <source>
        <dbReference type="ARBA" id="ARBA00004123"/>
    </source>
</evidence>
<dbReference type="GO" id="GO:0005634">
    <property type="term" value="C:nucleus"/>
    <property type="evidence" value="ECO:0007669"/>
    <property type="project" value="UniProtKB-SubCell"/>
</dbReference>
<dbReference type="SUPFAM" id="SSF55455">
    <property type="entry name" value="SRF-like"/>
    <property type="match status" value="1"/>
</dbReference>
<dbReference type="InterPro" id="IPR002100">
    <property type="entry name" value="TF_MADSbox"/>
</dbReference>
<keyword evidence="4" id="KW-0804">Transcription</keyword>
<feature type="domain" description="MADS-box" evidence="7">
    <location>
        <begin position="25"/>
        <end position="58"/>
    </location>
</feature>
<keyword evidence="9" id="KW-1185">Reference proteome</keyword>
<evidence type="ECO:0000256" key="6">
    <source>
        <dbReference type="SAM" id="MobiDB-lite"/>
    </source>
</evidence>
<keyword evidence="5" id="KW-0539">Nucleus</keyword>
<evidence type="ECO:0000256" key="4">
    <source>
        <dbReference type="ARBA" id="ARBA00023163"/>
    </source>
</evidence>
<gene>
    <name evidence="8" type="ORF">Syun_017679</name>
</gene>
<comment type="subcellular location">
    <subcellularLocation>
        <location evidence="1">Nucleus</location>
    </subcellularLocation>
</comment>
<proteinExistence type="predicted"/>
<keyword evidence="2" id="KW-0805">Transcription regulation</keyword>
<organism evidence="8 9">
    <name type="scientific">Stephania yunnanensis</name>
    <dbReference type="NCBI Taxonomy" id="152371"/>
    <lineage>
        <taxon>Eukaryota</taxon>
        <taxon>Viridiplantae</taxon>
        <taxon>Streptophyta</taxon>
        <taxon>Embryophyta</taxon>
        <taxon>Tracheophyta</taxon>
        <taxon>Spermatophyta</taxon>
        <taxon>Magnoliopsida</taxon>
        <taxon>Ranunculales</taxon>
        <taxon>Menispermaceae</taxon>
        <taxon>Menispermoideae</taxon>
        <taxon>Cissampelideae</taxon>
        <taxon>Stephania</taxon>
    </lineage>
</organism>
<sequence length="239" mass="26816">MPMTMGGRKRGRSGGGGGRVGVGLLKRKNNLKKKIQELTTLCGVEGFIICCGPNGEITDTWPEDPRELRRAVDRYMGIERSEREKRVVTMGAAGDEAVNCVEAGEYYCFKELLMGSIENESTAKKKDDEMSSDMGAEITTHEIPNHMFDGPQFFDAEITTEMASMFDDHQLPVLEETPPMHPLEYNTQTAYNSDKFFVNSINSGYQAQPIQAIMPPLPPTTHHDYSFQSFDTDPCWSWL</sequence>
<name>A0AAP0J9R0_9MAGN</name>
<protein>
    <recommendedName>
        <fullName evidence="7">MADS-box domain-containing protein</fullName>
    </recommendedName>
</protein>
<dbReference type="GO" id="GO:0003677">
    <property type="term" value="F:DNA binding"/>
    <property type="evidence" value="ECO:0007669"/>
    <property type="project" value="UniProtKB-KW"/>
</dbReference>
<evidence type="ECO:0000259" key="7">
    <source>
        <dbReference type="Pfam" id="PF00319"/>
    </source>
</evidence>
<dbReference type="Proteomes" id="UP001420932">
    <property type="component" value="Unassembled WGS sequence"/>
</dbReference>
<evidence type="ECO:0000313" key="8">
    <source>
        <dbReference type="EMBL" id="KAK9128882.1"/>
    </source>
</evidence>
<dbReference type="Gene3D" id="3.40.1810.10">
    <property type="entry name" value="Transcription factor, MADS-box"/>
    <property type="match status" value="1"/>
</dbReference>
<comment type="caution">
    <text evidence="8">The sequence shown here is derived from an EMBL/GenBank/DDBJ whole genome shotgun (WGS) entry which is preliminary data.</text>
</comment>
<dbReference type="GO" id="GO:0046983">
    <property type="term" value="F:protein dimerization activity"/>
    <property type="evidence" value="ECO:0007669"/>
    <property type="project" value="InterPro"/>
</dbReference>
<feature type="region of interest" description="Disordered" evidence="6">
    <location>
        <begin position="1"/>
        <end position="21"/>
    </location>
</feature>
<evidence type="ECO:0000256" key="2">
    <source>
        <dbReference type="ARBA" id="ARBA00023015"/>
    </source>
</evidence>
<evidence type="ECO:0000256" key="5">
    <source>
        <dbReference type="ARBA" id="ARBA00023242"/>
    </source>
</evidence>
<dbReference type="Pfam" id="PF00319">
    <property type="entry name" value="SRF-TF"/>
    <property type="match status" value="1"/>
</dbReference>